<evidence type="ECO:0000313" key="3">
    <source>
        <dbReference type="Proteomes" id="UP000267128"/>
    </source>
</evidence>
<keyword evidence="1" id="KW-1133">Transmembrane helix</keyword>
<feature type="transmembrane region" description="Helical" evidence="1">
    <location>
        <begin position="24"/>
        <end position="44"/>
    </location>
</feature>
<keyword evidence="1" id="KW-0472">Membrane</keyword>
<proteinExistence type="predicted"/>
<protein>
    <submittedName>
        <fullName evidence="2">Uncharacterized protein</fullName>
    </submittedName>
</protein>
<keyword evidence="3" id="KW-1185">Reference proteome</keyword>
<keyword evidence="1" id="KW-0812">Transmembrane</keyword>
<evidence type="ECO:0000256" key="1">
    <source>
        <dbReference type="SAM" id="Phobius"/>
    </source>
</evidence>
<sequence>MMSKLALAKLVTGPQEWDRRRLQVLLAIAVLVVIAVAAGIVWSVQALITGSDASASDTAASRSSEQQVTGSAQAGTTLAEAQPGPLSTGSTGTIALPQAAKLGESQVATGFPRTSAGALAQLIAIDQRAIGSASVVTAQDVIATWAMRGGPTAQTWSGVEAVTVLLSSAGLPANGSTELQIALDPAMGTVKTDPATASVIGCVDFVVTITAGRSPANRIAVADCQRMVWNEGRWMIGPGTEPVPSPSLWPGTQASYDSGYQWLEVSP</sequence>
<organism evidence="2 3">
    <name type="scientific">Nocardioides marmoriginsengisoli</name>
    <dbReference type="NCBI Taxonomy" id="661483"/>
    <lineage>
        <taxon>Bacteria</taxon>
        <taxon>Bacillati</taxon>
        <taxon>Actinomycetota</taxon>
        <taxon>Actinomycetes</taxon>
        <taxon>Propionibacteriales</taxon>
        <taxon>Nocardioidaceae</taxon>
        <taxon>Nocardioides</taxon>
    </lineage>
</organism>
<dbReference type="AlphaFoldDB" id="A0A3N0CIV1"/>
<evidence type="ECO:0000313" key="2">
    <source>
        <dbReference type="EMBL" id="RNL63372.1"/>
    </source>
</evidence>
<gene>
    <name evidence="2" type="ORF">EFK50_13115</name>
</gene>
<comment type="caution">
    <text evidence="2">The sequence shown here is derived from an EMBL/GenBank/DDBJ whole genome shotgun (WGS) entry which is preliminary data.</text>
</comment>
<dbReference type="EMBL" id="RJSE01000007">
    <property type="protein sequence ID" value="RNL63372.1"/>
    <property type="molecule type" value="Genomic_DNA"/>
</dbReference>
<reference evidence="2 3" key="1">
    <citation type="submission" date="2018-11" db="EMBL/GenBank/DDBJ databases">
        <authorList>
            <person name="Li F."/>
        </authorList>
    </citation>
    <scope>NUCLEOTIDE SEQUENCE [LARGE SCALE GENOMIC DNA]</scope>
    <source>
        <strain evidence="2 3">Gsoil 097</strain>
    </source>
</reference>
<accession>A0A3N0CIV1</accession>
<name>A0A3N0CIV1_9ACTN</name>
<dbReference type="Proteomes" id="UP000267128">
    <property type="component" value="Unassembled WGS sequence"/>
</dbReference>
<dbReference type="OrthoDB" id="5188560at2"/>